<proteinExistence type="predicted"/>
<dbReference type="EMBL" id="CP046072">
    <property type="protein sequence ID" value="QSZ42573.1"/>
    <property type="molecule type" value="Genomic_DNA"/>
</dbReference>
<dbReference type="CDD" id="cd08916">
    <property type="entry name" value="TrHb3_P"/>
    <property type="match status" value="1"/>
</dbReference>
<dbReference type="Proteomes" id="UP000671852">
    <property type="component" value="Chromosome"/>
</dbReference>
<evidence type="ECO:0000313" key="2">
    <source>
        <dbReference type="Proteomes" id="UP000671852"/>
    </source>
</evidence>
<reference evidence="1" key="2">
    <citation type="submission" date="2021-04" db="EMBL/GenBank/DDBJ databases">
        <title>Isolation and characterization of a novel species of the genus Sulfurimonas.</title>
        <authorList>
            <person name="Fukui M."/>
        </authorList>
    </citation>
    <scope>NUCLEOTIDE SEQUENCE</scope>
    <source>
        <strain evidence="1">H1576</strain>
    </source>
</reference>
<reference evidence="1" key="1">
    <citation type="submission" date="2019-11" db="EMBL/GenBank/DDBJ databases">
        <authorList>
            <person name="Kojima H."/>
        </authorList>
    </citation>
    <scope>NUCLEOTIDE SEQUENCE</scope>
    <source>
        <strain evidence="1">H1576</strain>
    </source>
</reference>
<dbReference type="GO" id="GO:0020037">
    <property type="term" value="F:heme binding"/>
    <property type="evidence" value="ECO:0007669"/>
    <property type="project" value="InterPro"/>
</dbReference>
<dbReference type="Gene3D" id="1.10.490.10">
    <property type="entry name" value="Globins"/>
    <property type="match status" value="1"/>
</dbReference>
<dbReference type="InterPro" id="IPR009050">
    <property type="entry name" value="Globin-like_sf"/>
</dbReference>
<name>A0A975B1U7_9BACT</name>
<sequence length="132" mass="15453">MPYDTVDRGKIEEMVRLFYGTVLEDDILAPIFIKSLGDDLNNGKWHEHLNTLYKFWDLMMTGKFGYGGNPFPPHAFMGPLTREHFERWLLLFKATVNELFIPEIADKFYTKADRLAEQFIDNLGIDDEDEDD</sequence>
<gene>
    <name evidence="1" type="ORF">GJV85_10790</name>
</gene>
<dbReference type="SUPFAM" id="SSF46458">
    <property type="entry name" value="Globin-like"/>
    <property type="match status" value="1"/>
</dbReference>
<dbReference type="AlphaFoldDB" id="A0A975B1U7"/>
<accession>A0A975B1U7</accession>
<dbReference type="InterPro" id="IPR012292">
    <property type="entry name" value="Globin/Proto"/>
</dbReference>
<dbReference type="GO" id="GO:0019825">
    <property type="term" value="F:oxygen binding"/>
    <property type="evidence" value="ECO:0007669"/>
    <property type="project" value="InterPro"/>
</dbReference>
<dbReference type="RefSeq" id="WP_207561383.1">
    <property type="nucleotide sequence ID" value="NZ_CP046072.1"/>
</dbReference>
<protein>
    <submittedName>
        <fullName evidence="1">Globin</fullName>
    </submittedName>
</protein>
<organism evidence="1 2">
    <name type="scientific">Sulfurimonas aquatica</name>
    <dbReference type="NCBI Taxonomy" id="2672570"/>
    <lineage>
        <taxon>Bacteria</taxon>
        <taxon>Pseudomonadati</taxon>
        <taxon>Campylobacterota</taxon>
        <taxon>Epsilonproteobacteria</taxon>
        <taxon>Campylobacterales</taxon>
        <taxon>Sulfurimonadaceae</taxon>
        <taxon>Sulfurimonas</taxon>
    </lineage>
</organism>
<dbReference type="KEGG" id="saqt:GJV85_10790"/>
<keyword evidence="2" id="KW-1185">Reference proteome</keyword>
<evidence type="ECO:0000313" key="1">
    <source>
        <dbReference type="EMBL" id="QSZ42573.1"/>
    </source>
</evidence>